<feature type="transmembrane region" description="Helical" evidence="1">
    <location>
        <begin position="20"/>
        <end position="40"/>
    </location>
</feature>
<sequence length="198" mass="21358">MDKKNVKISSDALKSRQSGAVLITTIVLMIIFTLLGVATMRANITDVAIQSSMKSRNNAFQCAEAALRDGEIWLSKLTEPAYQVSDSPAQDQNQVWQVNQLAIQNPESGLDVLWGDTGKTWAYSGTGLLTSDIAGLGCGSDPRYFIESLGALAPDSEGVDFATQSRGRSVMYRITAYSIGTDNNAAVVLQTTYLQPIN</sequence>
<evidence type="ECO:0000313" key="4">
    <source>
        <dbReference type="EMBL" id="VAW59054.1"/>
    </source>
</evidence>
<evidence type="ECO:0000259" key="2">
    <source>
        <dbReference type="Pfam" id="PF13681"/>
    </source>
</evidence>
<feature type="domain" description="Type 4 fimbrial biogenesis protein PilX N-terminal" evidence="3">
    <location>
        <begin position="18"/>
        <end position="68"/>
    </location>
</feature>
<dbReference type="InterPro" id="IPR025205">
    <property type="entry name" value="PilX/PilW_C"/>
</dbReference>
<evidence type="ECO:0000256" key="1">
    <source>
        <dbReference type="SAM" id="Phobius"/>
    </source>
</evidence>
<dbReference type="Pfam" id="PF14341">
    <property type="entry name" value="PilX_N"/>
    <property type="match status" value="1"/>
</dbReference>
<reference evidence="4" key="1">
    <citation type="submission" date="2018-06" db="EMBL/GenBank/DDBJ databases">
        <authorList>
            <person name="Zhirakovskaya E."/>
        </authorList>
    </citation>
    <scope>NUCLEOTIDE SEQUENCE</scope>
</reference>
<evidence type="ECO:0008006" key="5">
    <source>
        <dbReference type="Google" id="ProtNLM"/>
    </source>
</evidence>
<name>A0A3B0XS97_9ZZZZ</name>
<dbReference type="EMBL" id="UOFG01000062">
    <property type="protein sequence ID" value="VAW59054.1"/>
    <property type="molecule type" value="Genomic_DNA"/>
</dbReference>
<keyword evidence="1" id="KW-0812">Transmembrane</keyword>
<dbReference type="InterPro" id="IPR025746">
    <property type="entry name" value="PilX_N_dom"/>
</dbReference>
<dbReference type="Pfam" id="PF13681">
    <property type="entry name" value="PilX"/>
    <property type="match status" value="1"/>
</dbReference>
<evidence type="ECO:0000259" key="3">
    <source>
        <dbReference type="Pfam" id="PF14341"/>
    </source>
</evidence>
<gene>
    <name evidence="4" type="ORF">MNBD_GAMMA11-1307</name>
</gene>
<feature type="domain" description="PilX/PilW C-terminal" evidence="2">
    <location>
        <begin position="99"/>
        <end position="194"/>
    </location>
</feature>
<organism evidence="4">
    <name type="scientific">hydrothermal vent metagenome</name>
    <dbReference type="NCBI Taxonomy" id="652676"/>
    <lineage>
        <taxon>unclassified sequences</taxon>
        <taxon>metagenomes</taxon>
        <taxon>ecological metagenomes</taxon>
    </lineage>
</organism>
<keyword evidence="1" id="KW-0472">Membrane</keyword>
<keyword evidence="1" id="KW-1133">Transmembrane helix</keyword>
<protein>
    <recommendedName>
        <fullName evidence="5">Type IV fimbrial biogenesis protein PilX</fullName>
    </recommendedName>
</protein>
<accession>A0A3B0XS97</accession>
<proteinExistence type="predicted"/>
<dbReference type="AlphaFoldDB" id="A0A3B0XS97"/>